<feature type="domain" description="Peptidoglycan recognition protein family" evidence="2">
    <location>
        <begin position="150"/>
        <end position="312"/>
    </location>
</feature>
<dbReference type="SMART" id="SM00701">
    <property type="entry name" value="PGRP"/>
    <property type="match status" value="1"/>
</dbReference>
<dbReference type="AlphaFoldDB" id="A0A0Q0UIN0"/>
<dbReference type="PATRIC" id="fig|1544413.3.peg.1495"/>
<dbReference type="Pfam" id="PF01510">
    <property type="entry name" value="Amidase_2"/>
    <property type="match status" value="1"/>
</dbReference>
<organism evidence="3 4">
    <name type="scientific">Corynebacterium lowii</name>
    <dbReference type="NCBI Taxonomy" id="1544413"/>
    <lineage>
        <taxon>Bacteria</taxon>
        <taxon>Bacillati</taxon>
        <taxon>Actinomycetota</taxon>
        <taxon>Actinomycetes</taxon>
        <taxon>Mycobacteriales</taxon>
        <taxon>Corynebacteriaceae</taxon>
        <taxon>Corynebacterium</taxon>
    </lineage>
</organism>
<protein>
    <submittedName>
        <fullName evidence="3">N-acetylmuramoyl-L-alanine amidase</fullName>
    </submittedName>
</protein>
<comment type="caution">
    <text evidence="3">The sequence shown here is derived from an EMBL/GenBank/DDBJ whole genome shotgun (WGS) entry which is preliminary data.</text>
</comment>
<dbReference type="CDD" id="cd06583">
    <property type="entry name" value="PGRP"/>
    <property type="match status" value="1"/>
</dbReference>
<dbReference type="Proteomes" id="UP000050488">
    <property type="component" value="Unassembled WGS sequence"/>
</dbReference>
<evidence type="ECO:0000313" key="3">
    <source>
        <dbReference type="EMBL" id="KQB86139.1"/>
    </source>
</evidence>
<comment type="similarity">
    <text evidence="1">Belongs to the N-acetylmuramoyl-L-alanine amidase 2 family.</text>
</comment>
<dbReference type="InterPro" id="IPR015510">
    <property type="entry name" value="PGRP"/>
</dbReference>
<dbReference type="InterPro" id="IPR002502">
    <property type="entry name" value="Amidase_domain"/>
</dbReference>
<dbReference type="RefSeq" id="WP_055178111.1">
    <property type="nucleotide sequence ID" value="NZ_JAUSQY010000001.1"/>
</dbReference>
<dbReference type="PANTHER" id="PTHR11022:SF41">
    <property type="entry name" value="PEPTIDOGLYCAN-RECOGNITION PROTEIN LC-RELATED"/>
    <property type="match status" value="1"/>
</dbReference>
<dbReference type="Gene3D" id="3.40.80.10">
    <property type="entry name" value="Peptidoglycan recognition protein-like"/>
    <property type="match status" value="1"/>
</dbReference>
<accession>A0A0Q0UIN0</accession>
<dbReference type="STRING" id="1544413.Clow_01493"/>
<evidence type="ECO:0000256" key="1">
    <source>
        <dbReference type="ARBA" id="ARBA00007553"/>
    </source>
</evidence>
<dbReference type="EMBL" id="LKEV01000004">
    <property type="protein sequence ID" value="KQB86139.1"/>
    <property type="molecule type" value="Genomic_DNA"/>
</dbReference>
<dbReference type="SUPFAM" id="SSF55846">
    <property type="entry name" value="N-acetylmuramoyl-L-alanine amidase-like"/>
    <property type="match status" value="1"/>
</dbReference>
<dbReference type="InterPro" id="IPR006619">
    <property type="entry name" value="PGRP_domain_met/bac"/>
</dbReference>
<dbReference type="GO" id="GO:0009253">
    <property type="term" value="P:peptidoglycan catabolic process"/>
    <property type="evidence" value="ECO:0007669"/>
    <property type="project" value="InterPro"/>
</dbReference>
<evidence type="ECO:0000259" key="2">
    <source>
        <dbReference type="SMART" id="SM00701"/>
    </source>
</evidence>
<proteinExistence type="inferred from homology"/>
<dbReference type="GO" id="GO:0008745">
    <property type="term" value="F:N-acetylmuramoyl-L-alanine amidase activity"/>
    <property type="evidence" value="ECO:0007669"/>
    <property type="project" value="InterPro"/>
</dbReference>
<name>A0A0Q0UIN0_9CORY</name>
<evidence type="ECO:0000313" key="4">
    <source>
        <dbReference type="Proteomes" id="UP000050488"/>
    </source>
</evidence>
<dbReference type="GO" id="GO:0008270">
    <property type="term" value="F:zinc ion binding"/>
    <property type="evidence" value="ECO:0007669"/>
    <property type="project" value="InterPro"/>
</dbReference>
<sequence length="366" mass="39553">MHFSHIPLSRRQLGHAAFATSSLFLASRFASQPRALAATAATAATAVDKPKETALSLRFPGSTEHPAAQPTSVVFHRDSGAPITQLISPSAHCRDGDFPLCSELIALPEGTTSIETDLDVHLHHPREMAWTPLTPAQPIRTPEAEVTEDLHVISREQWGADESLMTWEQEFSAPVCLTVHHTYIPSGQEPEYQHDWAAAVRGIYRFHSTTDNGGRGWGDIGYHLLIDPTGAVYQGRSTGIAGRAVFAGIDAPDTTQTVTAGHVYQANTGNIGVCVIGDFDTYHPTPAALDSLVTVLSSLCTAMNLDPLSQVQYDNPASSVHRMQQAISGHRDWVPTSERKDCPGAHLWGMLPEIRQSVAEAVSTSS</sequence>
<dbReference type="PANTHER" id="PTHR11022">
    <property type="entry name" value="PEPTIDOGLYCAN RECOGNITION PROTEIN"/>
    <property type="match status" value="1"/>
</dbReference>
<gene>
    <name evidence="3" type="ORF">Clow_01493</name>
</gene>
<dbReference type="OrthoDB" id="514320at2"/>
<keyword evidence="4" id="KW-1185">Reference proteome</keyword>
<reference evidence="3 4" key="1">
    <citation type="submission" date="2015-10" db="EMBL/GenBank/DDBJ databases">
        <title>Corynebacteirum lowii and Corynebacterium oculi species nova, derived from human clinical disease and and emended description of Corynebacterium mastiditis.</title>
        <authorList>
            <person name="Bernard K."/>
            <person name="Pacheco A.L."/>
            <person name="Mcdougall C."/>
            <person name="Burtx T."/>
            <person name="Weibe D."/>
            <person name="Tyler S."/>
            <person name="Olson A.B."/>
            <person name="Cnockaert M."/>
            <person name="Eguchi H."/>
            <person name="Kuwahara T."/>
            <person name="Nakayama-Imaohji H."/>
            <person name="Boudewijins M."/>
            <person name="Van Hoecke F."/>
            <person name="Bernier A.-M."/>
            <person name="Vandamme P."/>
        </authorList>
    </citation>
    <scope>NUCLEOTIDE SEQUENCE [LARGE SCALE GENOMIC DNA]</scope>
    <source>
        <strain evidence="3 4">NML 130206</strain>
    </source>
</reference>
<dbReference type="InterPro" id="IPR036505">
    <property type="entry name" value="Amidase/PGRP_sf"/>
</dbReference>